<dbReference type="InterPro" id="IPR017850">
    <property type="entry name" value="Alkaline_phosphatase_core_sf"/>
</dbReference>
<accession>A0A841PQC4</accession>
<organism evidence="1 2">
    <name type="scientific">Geomicrobium halophilum</name>
    <dbReference type="NCBI Taxonomy" id="549000"/>
    <lineage>
        <taxon>Bacteria</taxon>
        <taxon>Bacillati</taxon>
        <taxon>Bacillota</taxon>
        <taxon>Bacilli</taxon>
        <taxon>Bacillales</taxon>
        <taxon>Geomicrobium</taxon>
    </lineage>
</organism>
<protein>
    <submittedName>
        <fullName evidence="1">Uncharacterized protein (TIGR02687 family)</fullName>
    </submittedName>
</protein>
<dbReference type="Proteomes" id="UP000568839">
    <property type="component" value="Unassembled WGS sequence"/>
</dbReference>
<dbReference type="NCBIfam" id="TIGR02687">
    <property type="entry name" value="BREX-1 system phosphatase PglZ type A"/>
    <property type="match status" value="1"/>
</dbReference>
<name>A0A841PQC4_9BACL</name>
<dbReference type="EMBL" id="JACHHJ010000005">
    <property type="protein sequence ID" value="MBB6451057.1"/>
    <property type="molecule type" value="Genomic_DNA"/>
</dbReference>
<sequence>MREELAPRLQHLFERELKRGQTRHIVFWYDANADYQKEIHDIHLDQVQILDGSTYGQFQMKYEIEAGSHDHLLLYFPYPQPEIQEDWLRDVYEYSMSFHMDHIAMLMEDLALEGERLRAAFDRYSIFFRARDRRETFRKVAGRLYIQREDDVDLAVMSAVTKVDTIHFFSVVKHIVSGETEAENKAWSRLQKYGRRDVFWDWTQRYFGYPLKGNKPSISGFIKSLLLTHSSDEVGIAFPGKEEATPLDPVNCEVLINQWQNDPQYYQAYRTLANKYEQSDDVFKLLSSVSEEKLLHGDTFAFFDDKIIAYTIERLVEGGQNFNRYQQLITARRSTHWWDLYKDKYQAIEAAIALKAGVWSLEQEGLPYIKEELFDYYRNDGYRFDGNYRKFYTAYDQVQSRSSILDGLKDEVEEIYHYFLDTLDFKWSDALAHEGGLEVGDVPAQNKFYTHFVRKLAKKQRVYVIISDAFRYALARDLSDQLNNQNKYTAELHAMLGQVPSYTPLGMASLLPHRTLSYQNNSYLLDGQPTNSTKAREAVLQQKEPDSMAITYSDLQSLSKQALRERLRGQRIVYIYHNVVDNLGEQGPSEHQVLTAGDRAVEELEGLILRLFNTVSAGDFLVTADHGFIYTRDPLGERSKRPIDGLSGDLENHRFIVNDSPDRDQGTLTFPFPADTDHPLYVHVPKGTTRFKVRGGGENYVHGGASLQELTIPVLHVQTSRKGRSEGDAPVNIQLTSLTRKLTNSVTYLDFLQSERVADRRRPARYLACFVSEEGTVVSNVVHIIADATSSQPQERVYKEKFVLAQGEHDPSTTYDLLVTYEDGTEYMRIPFAVDILSSI</sequence>
<dbReference type="Pfam" id="PF08665">
    <property type="entry name" value="PglZ"/>
    <property type="match status" value="1"/>
</dbReference>
<keyword evidence="2" id="KW-1185">Reference proteome</keyword>
<dbReference type="SUPFAM" id="SSF53649">
    <property type="entry name" value="Alkaline phosphatase-like"/>
    <property type="match status" value="1"/>
</dbReference>
<dbReference type="AlphaFoldDB" id="A0A841PQC4"/>
<comment type="caution">
    <text evidence="1">The sequence shown here is derived from an EMBL/GenBank/DDBJ whole genome shotgun (WGS) entry which is preliminary data.</text>
</comment>
<proteinExistence type="predicted"/>
<dbReference type="RefSeq" id="WP_184405125.1">
    <property type="nucleotide sequence ID" value="NZ_JACHHJ010000005.1"/>
</dbReference>
<evidence type="ECO:0000313" key="1">
    <source>
        <dbReference type="EMBL" id="MBB6451057.1"/>
    </source>
</evidence>
<gene>
    <name evidence="1" type="ORF">HNR44_003051</name>
</gene>
<reference evidence="1 2" key="1">
    <citation type="submission" date="2020-08" db="EMBL/GenBank/DDBJ databases">
        <title>Genomic Encyclopedia of Type Strains, Phase IV (KMG-IV): sequencing the most valuable type-strain genomes for metagenomic binning, comparative biology and taxonomic classification.</title>
        <authorList>
            <person name="Goeker M."/>
        </authorList>
    </citation>
    <scope>NUCLEOTIDE SEQUENCE [LARGE SCALE GENOMIC DNA]</scope>
    <source>
        <strain evidence="1 2">DSM 21769</strain>
    </source>
</reference>
<evidence type="ECO:0000313" key="2">
    <source>
        <dbReference type="Proteomes" id="UP000568839"/>
    </source>
</evidence>
<dbReference type="InterPro" id="IPR014060">
    <property type="entry name" value="PglZ"/>
</dbReference>